<feature type="repeat" description="ANK" evidence="4">
    <location>
        <begin position="70"/>
        <end position="102"/>
    </location>
</feature>
<evidence type="ECO:0000256" key="2">
    <source>
        <dbReference type="ARBA" id="ARBA00022771"/>
    </source>
</evidence>
<accession>A0A6A5C4A9</accession>
<keyword evidence="4" id="KW-0040">ANK repeat</keyword>
<dbReference type="InterPro" id="IPR036770">
    <property type="entry name" value="Ankyrin_rpt-contain_sf"/>
</dbReference>
<dbReference type="GO" id="GO:0005634">
    <property type="term" value="C:nucleus"/>
    <property type="evidence" value="ECO:0007669"/>
    <property type="project" value="TreeGrafter"/>
</dbReference>
<dbReference type="PANTHER" id="PTHR10237">
    <property type="entry name" value="DEFORMED EPIDERMAL AUTOREGULATORY FACTOR 1 HOMOLOG SUPPRESSIN"/>
    <property type="match status" value="1"/>
</dbReference>
<dbReference type="GO" id="GO:0000981">
    <property type="term" value="F:DNA-binding transcription factor activity, RNA polymerase II-specific"/>
    <property type="evidence" value="ECO:0007669"/>
    <property type="project" value="TreeGrafter"/>
</dbReference>
<dbReference type="PANTHER" id="PTHR10237:SF14">
    <property type="entry name" value="MYND-TYPE DOMAIN-CONTAINING PROTEIN"/>
    <property type="match status" value="1"/>
</dbReference>
<dbReference type="Proteomes" id="UP000444721">
    <property type="component" value="Unassembled WGS sequence"/>
</dbReference>
<protein>
    <recommendedName>
        <fullName evidence="6">MYND-type domain-containing protein</fullName>
    </recommendedName>
</protein>
<dbReference type="Gene3D" id="6.10.140.2220">
    <property type="match status" value="1"/>
</dbReference>
<dbReference type="EMBL" id="VFQX01000013">
    <property type="protein sequence ID" value="KAF0981602.1"/>
    <property type="molecule type" value="Genomic_DNA"/>
</dbReference>
<dbReference type="VEuPathDB" id="AmoebaDB:NfTy_039140"/>
<gene>
    <name evidence="7" type="ORF">FDP41_012259</name>
</gene>
<comment type="caution">
    <text evidence="7">The sequence shown here is derived from an EMBL/GenBank/DDBJ whole genome shotgun (WGS) entry which is preliminary data.</text>
</comment>
<organism evidence="7 8">
    <name type="scientific">Naegleria fowleri</name>
    <name type="common">Brain eating amoeba</name>
    <dbReference type="NCBI Taxonomy" id="5763"/>
    <lineage>
        <taxon>Eukaryota</taxon>
        <taxon>Discoba</taxon>
        <taxon>Heterolobosea</taxon>
        <taxon>Tetramitia</taxon>
        <taxon>Eutetramitia</taxon>
        <taxon>Vahlkampfiidae</taxon>
        <taxon>Naegleria</taxon>
    </lineage>
</organism>
<dbReference type="Pfam" id="PF01753">
    <property type="entry name" value="zf-MYND"/>
    <property type="match status" value="1"/>
</dbReference>
<keyword evidence="1" id="KW-0479">Metal-binding</keyword>
<evidence type="ECO:0000313" key="8">
    <source>
        <dbReference type="Proteomes" id="UP000444721"/>
    </source>
</evidence>
<proteinExistence type="predicted"/>
<sequence>MKSNPKKQEPIDVMTYFTSKYKDLGSAQFKPDFIFACITLDLPGVLEEYLGKITDDNEKRMLIDQKEQKYHFTPLHLAVCFKRKKCLEILLNHGANPNIVDLTDLTPISYAVGQIGSLSMTKLLLSKGGNVNFKNKDKSGQEEQTLSSYCCNYCGKSDALKRCSACRSVFYCSIDCQKKDWPNHKTTCSPVLQSVRVESSPIDTDKPLYGFNVSNVVGSQIGVKAKINEYSTTELAKQPVLKAKNLVGKRIIVKIQSGPYAHFVYNSDRSYIGYIRSTEPRYEQLNQKNESEGIMRRKAYFYATINTDSSMDVEVGKLAPIQSW</sequence>
<dbReference type="RefSeq" id="XP_044566315.1">
    <property type="nucleotide sequence ID" value="XM_044702758.1"/>
</dbReference>
<dbReference type="SUPFAM" id="SSF144232">
    <property type="entry name" value="HIT/MYND zinc finger-like"/>
    <property type="match status" value="1"/>
</dbReference>
<evidence type="ECO:0000256" key="5">
    <source>
        <dbReference type="PROSITE-ProRule" id="PRU00134"/>
    </source>
</evidence>
<dbReference type="PROSITE" id="PS50865">
    <property type="entry name" value="ZF_MYND_2"/>
    <property type="match status" value="1"/>
</dbReference>
<feature type="domain" description="MYND-type" evidence="6">
    <location>
        <begin position="151"/>
        <end position="188"/>
    </location>
</feature>
<dbReference type="InterPro" id="IPR002110">
    <property type="entry name" value="Ankyrin_rpt"/>
</dbReference>
<dbReference type="InterPro" id="IPR024119">
    <property type="entry name" value="TF_DEAF-1"/>
</dbReference>
<keyword evidence="3" id="KW-0862">Zinc</keyword>
<evidence type="ECO:0000313" key="7">
    <source>
        <dbReference type="EMBL" id="KAF0981602.1"/>
    </source>
</evidence>
<dbReference type="GeneID" id="68119474"/>
<name>A0A6A5C4A9_NAEFO</name>
<evidence type="ECO:0000259" key="6">
    <source>
        <dbReference type="PROSITE" id="PS50865"/>
    </source>
</evidence>
<dbReference type="SUPFAM" id="SSF48403">
    <property type="entry name" value="Ankyrin repeat"/>
    <property type="match status" value="1"/>
</dbReference>
<keyword evidence="2 5" id="KW-0863">Zinc-finger</keyword>
<evidence type="ECO:0000256" key="3">
    <source>
        <dbReference type="ARBA" id="ARBA00022833"/>
    </source>
</evidence>
<dbReference type="InterPro" id="IPR002893">
    <property type="entry name" value="Znf_MYND"/>
</dbReference>
<dbReference type="PROSITE" id="PS50088">
    <property type="entry name" value="ANK_REPEAT"/>
    <property type="match status" value="1"/>
</dbReference>
<dbReference type="OrthoDB" id="6047994at2759"/>
<evidence type="ECO:0000256" key="4">
    <source>
        <dbReference type="PROSITE-ProRule" id="PRU00023"/>
    </source>
</evidence>
<reference evidence="7 8" key="1">
    <citation type="journal article" date="2019" name="Sci. Rep.">
        <title>Nanopore sequencing improves the draft genome of the human pathogenic amoeba Naegleria fowleri.</title>
        <authorList>
            <person name="Liechti N."/>
            <person name="Schurch N."/>
            <person name="Bruggmann R."/>
            <person name="Wittwer M."/>
        </authorList>
    </citation>
    <scope>NUCLEOTIDE SEQUENCE [LARGE SCALE GENOMIC DNA]</scope>
    <source>
        <strain evidence="7 8">ATCC 30894</strain>
    </source>
</reference>
<dbReference type="VEuPathDB" id="AmoebaDB:FDP41_012259"/>
<dbReference type="AlphaFoldDB" id="A0A6A5C4A9"/>
<evidence type="ECO:0000256" key="1">
    <source>
        <dbReference type="ARBA" id="ARBA00022723"/>
    </source>
</evidence>
<dbReference type="GO" id="GO:0008270">
    <property type="term" value="F:zinc ion binding"/>
    <property type="evidence" value="ECO:0007669"/>
    <property type="project" value="UniProtKB-KW"/>
</dbReference>
<dbReference type="SMART" id="SM00248">
    <property type="entry name" value="ANK"/>
    <property type="match status" value="2"/>
</dbReference>
<keyword evidence="8" id="KW-1185">Reference proteome</keyword>
<dbReference type="Pfam" id="PF12796">
    <property type="entry name" value="Ank_2"/>
    <property type="match status" value="1"/>
</dbReference>
<dbReference type="PROSITE" id="PS50297">
    <property type="entry name" value="ANK_REP_REGION"/>
    <property type="match status" value="1"/>
</dbReference>
<dbReference type="Gene3D" id="1.25.40.20">
    <property type="entry name" value="Ankyrin repeat-containing domain"/>
    <property type="match status" value="1"/>
</dbReference>